<evidence type="ECO:0000313" key="3">
    <source>
        <dbReference type="Proteomes" id="UP000621799"/>
    </source>
</evidence>
<dbReference type="EMBL" id="JADEXN010000138">
    <property type="protein sequence ID" value="MBE9040979.1"/>
    <property type="molecule type" value="Genomic_DNA"/>
</dbReference>
<feature type="transmembrane region" description="Helical" evidence="1">
    <location>
        <begin position="138"/>
        <end position="159"/>
    </location>
</feature>
<comment type="caution">
    <text evidence="2">The sequence shown here is derived from an EMBL/GenBank/DDBJ whole genome shotgun (WGS) entry which is preliminary data.</text>
</comment>
<proteinExistence type="predicted"/>
<keyword evidence="3" id="KW-1185">Reference proteome</keyword>
<dbReference type="Proteomes" id="UP000621799">
    <property type="component" value="Unassembled WGS sequence"/>
</dbReference>
<feature type="transmembrane region" description="Helical" evidence="1">
    <location>
        <begin position="235"/>
        <end position="256"/>
    </location>
</feature>
<sequence>EFSYRAIAIYALDGEPIGYSEKFVKLIPNSVEALNRHPNWLFEVFQHRAPFGFIPSRLTEFGLGMMAGFAAFYKPRQFDRILFSPYAGYIGFGIWLASQTLLYVGLWGWIFADCAISFGLIIWLLNFARFCQKKSGRLFQVIATLGIWSYYIYLTHHPFARLFPQVRNLLLADRSSGLVRLLLFSALFALTLVCIGVTSWLLAKFDRSQYPEIIMSAIVGGFQKIVWMGQLAKLYGLWILVSLLLICSVGSFTKFAPTQFEMSKKIENLKKQQHRISGQIDDLLHLRSGKREH</sequence>
<feature type="non-terminal residue" evidence="2">
    <location>
        <position position="1"/>
    </location>
</feature>
<keyword evidence="1" id="KW-0472">Membrane</keyword>
<feature type="transmembrane region" description="Helical" evidence="1">
    <location>
        <begin position="104"/>
        <end position="126"/>
    </location>
</feature>
<keyword evidence="1" id="KW-1133">Transmembrane helix</keyword>
<protein>
    <submittedName>
        <fullName evidence="2">Uncharacterized protein</fullName>
    </submittedName>
</protein>
<accession>A0A928VWS6</accession>
<reference evidence="2" key="1">
    <citation type="submission" date="2020-10" db="EMBL/GenBank/DDBJ databases">
        <authorList>
            <person name="Castelo-Branco R."/>
            <person name="Eusebio N."/>
            <person name="Adriana R."/>
            <person name="Vieira A."/>
            <person name="Brugerolle De Fraissinette N."/>
            <person name="Rezende De Castro R."/>
            <person name="Schneider M.P."/>
            <person name="Vasconcelos V."/>
            <person name="Leao P.N."/>
        </authorList>
    </citation>
    <scope>NUCLEOTIDE SEQUENCE</scope>
    <source>
        <strain evidence="2">LEGE 11467</strain>
    </source>
</reference>
<dbReference type="RefSeq" id="WP_264321210.1">
    <property type="nucleotide sequence ID" value="NZ_JADEXN010000138.1"/>
</dbReference>
<dbReference type="AlphaFoldDB" id="A0A928VWS6"/>
<evidence type="ECO:0000256" key="1">
    <source>
        <dbReference type="SAM" id="Phobius"/>
    </source>
</evidence>
<feature type="transmembrane region" description="Helical" evidence="1">
    <location>
        <begin position="179"/>
        <end position="203"/>
    </location>
</feature>
<feature type="transmembrane region" description="Helical" evidence="1">
    <location>
        <begin position="81"/>
        <end position="98"/>
    </location>
</feature>
<name>A0A928VWS6_9CYAN</name>
<keyword evidence="1" id="KW-0812">Transmembrane</keyword>
<evidence type="ECO:0000313" key="2">
    <source>
        <dbReference type="EMBL" id="MBE9040979.1"/>
    </source>
</evidence>
<gene>
    <name evidence="2" type="ORF">IQ235_09320</name>
</gene>
<organism evidence="2 3">
    <name type="scientific">Zarconia navalis LEGE 11467</name>
    <dbReference type="NCBI Taxonomy" id="1828826"/>
    <lineage>
        <taxon>Bacteria</taxon>
        <taxon>Bacillati</taxon>
        <taxon>Cyanobacteriota</taxon>
        <taxon>Cyanophyceae</taxon>
        <taxon>Oscillatoriophycideae</taxon>
        <taxon>Oscillatoriales</taxon>
        <taxon>Oscillatoriales incertae sedis</taxon>
        <taxon>Zarconia</taxon>
        <taxon>Zarconia navalis</taxon>
    </lineage>
</organism>